<organism evidence="5 6">
    <name type="scientific">Paenibacillus protaetiae</name>
    <dbReference type="NCBI Taxonomy" id="2509456"/>
    <lineage>
        <taxon>Bacteria</taxon>
        <taxon>Bacillati</taxon>
        <taxon>Bacillota</taxon>
        <taxon>Bacilli</taxon>
        <taxon>Bacillales</taxon>
        <taxon>Paenibacillaceae</taxon>
        <taxon>Paenibacillus</taxon>
    </lineage>
</organism>
<evidence type="ECO:0000259" key="4">
    <source>
        <dbReference type="Pfam" id="PF02702"/>
    </source>
</evidence>
<dbReference type="InterPro" id="IPR052023">
    <property type="entry name" value="Histidine_kinase_KdpD"/>
</dbReference>
<dbReference type="GO" id="GO:0000155">
    <property type="term" value="F:phosphorelay sensor kinase activity"/>
    <property type="evidence" value="ECO:0007669"/>
    <property type="project" value="InterPro"/>
</dbReference>
<dbReference type="InterPro" id="IPR003852">
    <property type="entry name" value="Sig_transdc_His_kinase_KdpD_N"/>
</dbReference>
<dbReference type="PANTHER" id="PTHR45569:SF1">
    <property type="entry name" value="SENSOR PROTEIN KDPD"/>
    <property type="match status" value="1"/>
</dbReference>
<dbReference type="InterPro" id="IPR027417">
    <property type="entry name" value="P-loop_NTPase"/>
</dbReference>
<feature type="domain" description="Signal transduction histidine kinase osmosensitive K+ channel sensor N-terminal" evidence="4">
    <location>
        <begin position="18"/>
        <end position="219"/>
    </location>
</feature>
<dbReference type="RefSeq" id="WP_129440461.1">
    <property type="nucleotide sequence ID" value="NZ_CP035492.1"/>
</dbReference>
<dbReference type="SUPFAM" id="SSF52402">
    <property type="entry name" value="Adenine nucleotide alpha hydrolases-like"/>
    <property type="match status" value="2"/>
</dbReference>
<name>A0A4P6ETX2_9BACL</name>
<keyword evidence="2 5" id="KW-0418">Kinase</keyword>
<keyword evidence="1" id="KW-0808">Transferase</keyword>
<dbReference type="PANTHER" id="PTHR45569">
    <property type="entry name" value="SENSOR PROTEIN KDPD"/>
    <property type="match status" value="1"/>
</dbReference>
<dbReference type="GO" id="GO:0005737">
    <property type="term" value="C:cytoplasm"/>
    <property type="evidence" value="ECO:0007669"/>
    <property type="project" value="UniProtKB-ARBA"/>
</dbReference>
<dbReference type="EMBL" id="CP035492">
    <property type="protein sequence ID" value="QAY66660.1"/>
    <property type="molecule type" value="Genomic_DNA"/>
</dbReference>
<dbReference type="Proteomes" id="UP000293568">
    <property type="component" value="Chromosome"/>
</dbReference>
<dbReference type="Pfam" id="PF02702">
    <property type="entry name" value="KdpD"/>
    <property type="match status" value="2"/>
</dbReference>
<evidence type="ECO:0000256" key="3">
    <source>
        <dbReference type="ARBA" id="ARBA00023012"/>
    </source>
</evidence>
<feature type="domain" description="Signal transduction histidine kinase osmosensitive K+ channel sensor N-terminal" evidence="4">
    <location>
        <begin position="406"/>
        <end position="614"/>
    </location>
</feature>
<evidence type="ECO:0000256" key="1">
    <source>
        <dbReference type="ARBA" id="ARBA00022679"/>
    </source>
</evidence>
<accession>A0A4P6ETX2</accession>
<evidence type="ECO:0000256" key="2">
    <source>
        <dbReference type="ARBA" id="ARBA00022777"/>
    </source>
</evidence>
<dbReference type="AlphaFoldDB" id="A0A4P6ETX2"/>
<evidence type="ECO:0000313" key="6">
    <source>
        <dbReference type="Proteomes" id="UP000293568"/>
    </source>
</evidence>
<dbReference type="SUPFAM" id="SSF52540">
    <property type="entry name" value="P-loop containing nucleoside triphosphate hydrolases"/>
    <property type="match status" value="1"/>
</dbReference>
<reference evidence="5 6" key="1">
    <citation type="submission" date="2019-01" db="EMBL/GenBank/DDBJ databases">
        <title>Genome sequencing of strain FW100M-2.</title>
        <authorList>
            <person name="Heo J."/>
            <person name="Kim S.-J."/>
            <person name="Kim J.-S."/>
            <person name="Hong S.-B."/>
            <person name="Kwon S.-W."/>
        </authorList>
    </citation>
    <scope>NUCLEOTIDE SEQUENCE [LARGE SCALE GENOMIC DNA]</scope>
    <source>
        <strain evidence="5 6">FW100M-2</strain>
    </source>
</reference>
<keyword evidence="3" id="KW-0902">Two-component regulatory system</keyword>
<protein>
    <submittedName>
        <fullName evidence="5">Histidine kinase</fullName>
    </submittedName>
</protein>
<sequence>MNRRKTPEQILDSIARLQRGRLKIIVGAASGSGKTFHLLLEGKQLMEQGVDVVVGSIAALSKPQLQQQLEGLEIVPGIRWPNEELECDMDVDALLHRNAEVVLVDGLAHRNRPGAVQRTRFEEVEALLQQGISIMTTLNAYELEGVAEAAFHRTGVRPEVTVPLGTLELADEVRLIDVSPETILKRLEEGGTGSQPPAISAGGLNVLRELALRLVAEGVAEELAKHREQLGLAPSAGTAERIAVCAQYDWNGSIYIRRGQQIARRLNGDLAVLAFVYPRKPLRKEQLAFKRSIIKLTEKVGAAFEEMPVRSKRSIPAALLRYAAAHHISRIVMGHSKEPRIKQLLKGDLAGSLLSRAPDMDLFLMADRAEQEGERILPAKQHKPVQEVFRRTTPEVMAERLSRVNRGSLKVYIGAAPGVGKTYTMLREGNGMLRKGEEVVIGLLETHGRQETEAQIGALETIPRKVHIYRGIELSEMDTDAILARSPELVLVDELAHTNVPGSRFRKRYEDVIRLLDNGISVVATMNVQHLESLNDSVERLTGVRVRETVPDFLLELADEVELIDVSPQMLRQRLKEGKVYAKDKIEQALSAFFTTTNLIGLRELALRELADEVDERLEAWDRSSSLRGPLRRREVIVVGVSLHPGGDKLIRRGFRIAHRLKAEWHVVHIEDHNLRSEEARIRAKSMASLTHRLGGIYKTVAASPAVPLAGQLVRVADQVQATQLIVGRSAAGRGKFPPWKRNVAQDLLRLARHMDVLIASAWTTDVPGSRCGDK</sequence>
<proteinExistence type="predicted"/>
<dbReference type="KEGG" id="pprt:ET464_09820"/>
<dbReference type="Gene3D" id="3.40.50.300">
    <property type="entry name" value="P-loop containing nucleotide triphosphate hydrolases"/>
    <property type="match status" value="2"/>
</dbReference>
<evidence type="ECO:0000313" key="5">
    <source>
        <dbReference type="EMBL" id="QAY66660.1"/>
    </source>
</evidence>
<dbReference type="FunFam" id="3.40.50.300:FF:000483">
    <property type="entry name" value="Sensor histidine kinase KdpD"/>
    <property type="match status" value="1"/>
</dbReference>
<gene>
    <name evidence="5" type="ORF">ET464_09820</name>
</gene>
<keyword evidence="6" id="KW-1185">Reference proteome</keyword>
<dbReference type="OrthoDB" id="9806130at2"/>
<dbReference type="GO" id="GO:0005886">
    <property type="term" value="C:plasma membrane"/>
    <property type="evidence" value="ECO:0007669"/>
    <property type="project" value="TreeGrafter"/>
</dbReference>